<evidence type="ECO:0000313" key="1">
    <source>
        <dbReference type="EMBL" id="RRT48931.1"/>
    </source>
</evidence>
<accession>A0A426YB20</accession>
<organism evidence="1 2">
    <name type="scientific">Ensete ventricosum</name>
    <name type="common">Abyssinian banana</name>
    <name type="synonym">Musa ensete</name>
    <dbReference type="NCBI Taxonomy" id="4639"/>
    <lineage>
        <taxon>Eukaryota</taxon>
        <taxon>Viridiplantae</taxon>
        <taxon>Streptophyta</taxon>
        <taxon>Embryophyta</taxon>
        <taxon>Tracheophyta</taxon>
        <taxon>Spermatophyta</taxon>
        <taxon>Magnoliopsida</taxon>
        <taxon>Liliopsida</taxon>
        <taxon>Zingiberales</taxon>
        <taxon>Musaceae</taxon>
        <taxon>Ensete</taxon>
    </lineage>
</organism>
<sequence>MRSPACAYGLRDRLHGCGSAIPLAHDYGLRDRCHLWQTRSRPPLARGHYCMSWLLDKTSVARSCGQPLVTDP</sequence>
<proteinExistence type="predicted"/>
<reference evidence="1 2" key="1">
    <citation type="journal article" date="2014" name="Agronomy (Basel)">
        <title>A Draft Genome Sequence for Ensete ventricosum, the Drought-Tolerant Tree Against Hunger.</title>
        <authorList>
            <person name="Harrison J."/>
            <person name="Moore K.A."/>
            <person name="Paszkiewicz K."/>
            <person name="Jones T."/>
            <person name="Grant M."/>
            <person name="Ambacheew D."/>
            <person name="Muzemil S."/>
            <person name="Studholme D.J."/>
        </authorList>
    </citation>
    <scope>NUCLEOTIDE SEQUENCE [LARGE SCALE GENOMIC DNA]</scope>
</reference>
<name>A0A426YB20_ENSVE</name>
<gene>
    <name evidence="1" type="ORF">B296_00040571</name>
</gene>
<dbReference type="Proteomes" id="UP000287651">
    <property type="component" value="Unassembled WGS sequence"/>
</dbReference>
<protein>
    <submittedName>
        <fullName evidence="1">Uncharacterized protein</fullName>
    </submittedName>
</protein>
<evidence type="ECO:0000313" key="2">
    <source>
        <dbReference type="Proteomes" id="UP000287651"/>
    </source>
</evidence>
<comment type="caution">
    <text evidence="1">The sequence shown here is derived from an EMBL/GenBank/DDBJ whole genome shotgun (WGS) entry which is preliminary data.</text>
</comment>
<dbReference type="AlphaFoldDB" id="A0A426YB20"/>
<dbReference type="EMBL" id="AMZH03013633">
    <property type="protein sequence ID" value="RRT48931.1"/>
    <property type="molecule type" value="Genomic_DNA"/>
</dbReference>